<evidence type="ECO:0000256" key="1">
    <source>
        <dbReference type="ARBA" id="ARBA00008950"/>
    </source>
</evidence>
<reference evidence="4 5" key="1">
    <citation type="journal article" date="2013" name="PLoS ONE">
        <title>Genome-Wide Relatedness of Treponema pedis, from Gingiva and Necrotic Skin Lesions of Pigs, with the Human Oral Pathogen Treponema denticola.</title>
        <authorList>
            <person name="Svartstrom O."/>
            <person name="Mushtaq M."/>
            <person name="Pringle M."/>
            <person name="Segerman B."/>
        </authorList>
    </citation>
    <scope>NUCLEOTIDE SEQUENCE [LARGE SCALE GENOMIC DNA]</scope>
    <source>
        <strain evidence="4">T A4</strain>
    </source>
</reference>
<organism evidence="4 5">
    <name type="scientific">Treponema pedis str. T A4</name>
    <dbReference type="NCBI Taxonomy" id="1291379"/>
    <lineage>
        <taxon>Bacteria</taxon>
        <taxon>Pseudomonadati</taxon>
        <taxon>Spirochaetota</taxon>
        <taxon>Spirochaetia</taxon>
        <taxon>Spirochaetales</taxon>
        <taxon>Treponemataceae</taxon>
        <taxon>Treponema</taxon>
    </lineage>
</organism>
<name>S6A3X7_9SPIR</name>
<dbReference type="InterPro" id="IPR024654">
    <property type="entry name" value="Calcineurin-like_PHP_lpxH"/>
</dbReference>
<dbReference type="STRING" id="1291379.TPE_1441"/>
<comment type="cofactor">
    <cofactor evidence="2">
        <name>a divalent metal cation</name>
        <dbReference type="ChEBI" id="CHEBI:60240"/>
    </cofactor>
</comment>
<evidence type="ECO:0000256" key="2">
    <source>
        <dbReference type="RuleBase" id="RU362039"/>
    </source>
</evidence>
<protein>
    <recommendedName>
        <fullName evidence="2">Phosphoesterase</fullName>
        <ecNumber evidence="2">3.1.4.-</ecNumber>
    </recommendedName>
</protein>
<accession>S6A3X7</accession>
<feature type="domain" description="Calcineurin-like phosphoesterase" evidence="3">
    <location>
        <begin position="29"/>
        <end position="206"/>
    </location>
</feature>
<dbReference type="HOGENOM" id="CLU_063749_2_1_12"/>
<evidence type="ECO:0000259" key="3">
    <source>
        <dbReference type="Pfam" id="PF12850"/>
    </source>
</evidence>
<dbReference type="InterPro" id="IPR041802">
    <property type="entry name" value="MPP_YfcE"/>
</dbReference>
<dbReference type="RefSeq" id="WP_020965235.1">
    <property type="nucleotide sequence ID" value="NC_022097.1"/>
</dbReference>
<dbReference type="NCBIfam" id="TIGR00040">
    <property type="entry name" value="yfcE"/>
    <property type="match status" value="1"/>
</dbReference>
<dbReference type="InterPro" id="IPR029052">
    <property type="entry name" value="Metallo-depent_PP-like"/>
</dbReference>
<dbReference type="EMBL" id="CP004120">
    <property type="protein sequence ID" value="AGT43936.1"/>
    <property type="molecule type" value="Genomic_DNA"/>
</dbReference>
<evidence type="ECO:0000313" key="5">
    <source>
        <dbReference type="Proteomes" id="UP000015620"/>
    </source>
</evidence>
<dbReference type="EC" id="3.1.4.-" evidence="2"/>
<keyword evidence="5" id="KW-1185">Reference proteome</keyword>
<dbReference type="KEGG" id="tped:TPE_1441"/>
<dbReference type="GeneID" id="301090005"/>
<dbReference type="OrthoDB" id="9800565at2"/>
<dbReference type="PATRIC" id="fig|1291379.3.peg.1429"/>
<sequence length="221" mass="24489">MNSLEFLNNGIFGDNAALKKLESSDKAVLLLLSDTHGDYSSVVNILKTYGKKADALLFSGDGLQDFLHIINNAIYNTSLRECLPSAICLVSGNSDSLRGILNLEAAREISSFQKNPEKILLFKEELFLTACGTKILLTHGHEFFVDYEFNTIGSFAKQNNCSIAIYGHTHFPLAEKINGIFLINPGSVSRPRGGSKRSFALLTLKKNKTPEIKFINYEDTY</sequence>
<evidence type="ECO:0000313" key="4">
    <source>
        <dbReference type="EMBL" id="AGT43936.1"/>
    </source>
</evidence>
<dbReference type="Proteomes" id="UP000015620">
    <property type="component" value="Chromosome"/>
</dbReference>
<dbReference type="SUPFAM" id="SSF56300">
    <property type="entry name" value="Metallo-dependent phosphatases"/>
    <property type="match status" value="1"/>
</dbReference>
<dbReference type="PANTHER" id="PTHR11124">
    <property type="entry name" value="VACUOLAR SORTING PROTEIN VPS29"/>
    <property type="match status" value="1"/>
</dbReference>
<dbReference type="Pfam" id="PF12850">
    <property type="entry name" value="Metallophos_2"/>
    <property type="match status" value="1"/>
</dbReference>
<dbReference type="GO" id="GO:0046872">
    <property type="term" value="F:metal ion binding"/>
    <property type="evidence" value="ECO:0007669"/>
    <property type="project" value="UniProtKB-KW"/>
</dbReference>
<comment type="similarity">
    <text evidence="1 2">Belongs to the metallophosphoesterase superfamily. YfcE family.</text>
</comment>
<proteinExistence type="inferred from homology"/>
<gene>
    <name evidence="4" type="ORF">TPE_1441</name>
</gene>
<keyword evidence="2" id="KW-0479">Metal-binding</keyword>
<dbReference type="AlphaFoldDB" id="S6A3X7"/>
<dbReference type="Gene3D" id="3.60.21.10">
    <property type="match status" value="1"/>
</dbReference>
<dbReference type="CDD" id="cd00841">
    <property type="entry name" value="MPP_YfcE"/>
    <property type="match status" value="1"/>
</dbReference>
<dbReference type="GO" id="GO:0016787">
    <property type="term" value="F:hydrolase activity"/>
    <property type="evidence" value="ECO:0007669"/>
    <property type="project" value="UniProtKB-UniRule"/>
</dbReference>
<dbReference type="InterPro" id="IPR000979">
    <property type="entry name" value="Phosphodiesterase_MJ0936/Vps29"/>
</dbReference>